<gene>
    <name evidence="1" type="ORF">GCM10017586_06960</name>
</gene>
<dbReference type="AlphaFoldDB" id="A0A9W6HFC3"/>
<keyword evidence="2" id="KW-1185">Reference proteome</keyword>
<reference evidence="1" key="2">
    <citation type="submission" date="2023-01" db="EMBL/GenBank/DDBJ databases">
        <authorList>
            <person name="Sun Q."/>
            <person name="Evtushenko L."/>
        </authorList>
    </citation>
    <scope>NUCLEOTIDE SEQUENCE</scope>
    <source>
        <strain evidence="1">VKM Ac-1447</strain>
    </source>
</reference>
<dbReference type="Proteomes" id="UP001142317">
    <property type="component" value="Unassembled WGS sequence"/>
</dbReference>
<organism evidence="1 2">
    <name type="scientific">Microbacterium imperiale</name>
    <dbReference type="NCBI Taxonomy" id="33884"/>
    <lineage>
        <taxon>Bacteria</taxon>
        <taxon>Bacillati</taxon>
        <taxon>Actinomycetota</taxon>
        <taxon>Actinomycetes</taxon>
        <taxon>Micrococcales</taxon>
        <taxon>Microbacteriaceae</taxon>
        <taxon>Microbacterium</taxon>
    </lineage>
</organism>
<dbReference type="InterPro" id="IPR005651">
    <property type="entry name" value="Trm112-like"/>
</dbReference>
<accession>A0A9W6HFC3</accession>
<dbReference type="EMBL" id="BSEO01000001">
    <property type="protein sequence ID" value="GLJ79014.1"/>
    <property type="molecule type" value="Genomic_DNA"/>
</dbReference>
<name>A0A9W6HFC3_9MICO</name>
<proteinExistence type="predicted"/>
<evidence type="ECO:0000313" key="2">
    <source>
        <dbReference type="Proteomes" id="UP001142317"/>
    </source>
</evidence>
<protein>
    <submittedName>
        <fullName evidence="1">Uncharacterized protein</fullName>
    </submittedName>
</protein>
<dbReference type="Pfam" id="PF03966">
    <property type="entry name" value="Trm112p"/>
    <property type="match status" value="1"/>
</dbReference>
<dbReference type="RefSeq" id="WP_210004823.1">
    <property type="nucleotide sequence ID" value="NZ_BSEO01000001.1"/>
</dbReference>
<comment type="caution">
    <text evidence="1">The sequence shown here is derived from an EMBL/GenBank/DDBJ whole genome shotgun (WGS) entry which is preliminary data.</text>
</comment>
<evidence type="ECO:0000313" key="1">
    <source>
        <dbReference type="EMBL" id="GLJ79014.1"/>
    </source>
</evidence>
<sequence>MDALTCPRCLGPLDDELLEEPEEMRGPSYVDENDTLVCMDCRLDEAARMAAKARNIPLEEWPILDGPHDYILTFELDPDKR</sequence>
<reference evidence="1" key="1">
    <citation type="journal article" date="2014" name="Int. J. Syst. Evol. Microbiol.">
        <title>Complete genome sequence of Corynebacterium casei LMG S-19264T (=DSM 44701T), isolated from a smear-ripened cheese.</title>
        <authorList>
            <consortium name="US DOE Joint Genome Institute (JGI-PGF)"/>
            <person name="Walter F."/>
            <person name="Albersmeier A."/>
            <person name="Kalinowski J."/>
            <person name="Ruckert C."/>
        </authorList>
    </citation>
    <scope>NUCLEOTIDE SEQUENCE</scope>
    <source>
        <strain evidence="1">VKM Ac-1447</strain>
    </source>
</reference>